<dbReference type="GO" id="GO:0006355">
    <property type="term" value="P:regulation of DNA-templated transcription"/>
    <property type="evidence" value="ECO:0007669"/>
    <property type="project" value="InterPro"/>
</dbReference>
<feature type="compositionally biased region" description="Acidic residues" evidence="2">
    <location>
        <begin position="23"/>
        <end position="33"/>
    </location>
</feature>
<keyword evidence="1" id="KW-0244">Early protein</keyword>
<evidence type="ECO:0000256" key="2">
    <source>
        <dbReference type="SAM" id="MobiDB-lite"/>
    </source>
</evidence>
<dbReference type="Pfam" id="PF05459">
    <property type="entry name" value="Herpes_UL69"/>
    <property type="match status" value="1"/>
</dbReference>
<evidence type="ECO:0000313" key="3">
    <source>
        <dbReference type="EMBL" id="ALH44214.1"/>
    </source>
</evidence>
<organismHost>
    <name type="scientific">Homo sapiens</name>
    <name type="common">Human</name>
    <dbReference type="NCBI Taxonomy" id="9606"/>
</organismHost>
<protein>
    <submittedName>
        <fullName evidence="3">ORF57</fullName>
    </submittedName>
</protein>
<reference evidence="3" key="1">
    <citation type="journal article" date="2015" name="J. Virol.">
        <title>Whole-Genome Sequencing of Kaposi's Sarcoma-Associated Herpesvirus from Zambian Kaposi's Sarcoma Biopsy Specimens Reveals Unique Viral Diversity.</title>
        <authorList>
            <person name="Olp L.N."/>
            <person name="Jeanniard A."/>
            <person name="Marimo C."/>
            <person name="West J.T."/>
            <person name="Wood C."/>
        </authorList>
    </citation>
    <scope>NUCLEOTIDE SEQUENCE</scope>
    <source>
        <strain evidence="3">ZM004</strain>
    </source>
</reference>
<dbReference type="InterPro" id="IPR008648">
    <property type="entry name" value="ICP27-like"/>
</dbReference>
<sequence>MVQAMIDMDIMKGILEDSVSSSEFDESRDDETDAPTLEYEQLSEPAEPPADEHIRGTQSAQGIPPPLGRIPKKSQGRSQLRSEIQFCSPLSRPRSPSPVNRYGKKIKFGTAGQNTRPPPEKRPRRRPRDRLQYGRTPRGGQCRAAPKRATRRPQVNCQRQDDDVRQGVSDAVKKLRLPASMIIDGESPRFDDSIIPRHHGPCFNVFIPAPPSHVPEVFTDRDITALIRAGGKDDELINKKISAKKIDHLHRQMLSFVTSRHNQAYWVSCRRETAAAGGLQTLGAFVEEQMTWAQTVVRHGGWFDEKDIDIILDTAIFVCNAFVTRFRLLHLSCVFDKQSELALIKQVAYLVAMGNRLVEACNLLGEVKLDFRGGLLLAFVLTIPGMQSRRSISARGQELFRTLLEYYRPGDVMGLLNVIVMEHHSLCRNSECAAATRAAMGSAKFNKGLFFYPLS</sequence>
<gene>
    <name evidence="3" type="primary">ORF57</name>
</gene>
<proteinExistence type="predicted"/>
<feature type="compositionally biased region" description="Low complexity" evidence="2">
    <location>
        <begin position="88"/>
        <end position="98"/>
    </location>
</feature>
<feature type="region of interest" description="Disordered" evidence="2">
    <location>
        <begin position="17"/>
        <end position="164"/>
    </location>
</feature>
<name>A0A0N7GEM4_HHV8</name>
<evidence type="ECO:0000256" key="1">
    <source>
        <dbReference type="ARBA" id="ARBA00022518"/>
    </source>
</evidence>
<organism evidence="3">
    <name type="scientific">Human herpesvirus 8</name>
    <name type="common">HHV-8</name>
    <name type="synonym">Kaposi's sarcoma-associated herpesvirus</name>
    <dbReference type="NCBI Taxonomy" id="37296"/>
    <lineage>
        <taxon>Viruses</taxon>
        <taxon>Duplodnaviria</taxon>
        <taxon>Heunggongvirae</taxon>
        <taxon>Peploviricota</taxon>
        <taxon>Herviviricetes</taxon>
        <taxon>Herpesvirales</taxon>
        <taxon>Orthoherpesviridae</taxon>
        <taxon>Gammaherpesvirinae</taxon>
        <taxon>Rhadinovirus</taxon>
        <taxon>Rhadinovirus humangamma8</taxon>
    </lineage>
</organism>
<dbReference type="EMBL" id="KT271453">
    <property type="protein sequence ID" value="ALH44214.1"/>
    <property type="molecule type" value="Genomic_DNA"/>
</dbReference>
<accession>A0A0N7GEM4</accession>